<dbReference type="InterPro" id="IPR001867">
    <property type="entry name" value="OmpR/PhoB-type_DNA-bd"/>
</dbReference>
<accession>A0A173UQ64</accession>
<dbReference type="AlphaFoldDB" id="A0A173UQ64"/>
<keyword evidence="2" id="KW-0805">Transcription regulation</keyword>
<dbReference type="PANTHER" id="PTHR48111">
    <property type="entry name" value="REGULATOR OF RPOS"/>
    <property type="match status" value="1"/>
</dbReference>
<feature type="domain" description="OmpR/PhoB-type" evidence="9">
    <location>
        <begin position="126"/>
        <end position="224"/>
    </location>
</feature>
<evidence type="ECO:0000256" key="1">
    <source>
        <dbReference type="ARBA" id="ARBA00018672"/>
    </source>
</evidence>
<keyword evidence="4" id="KW-0804">Transcription</keyword>
<gene>
    <name evidence="10" type="primary">graR_2</name>
    <name evidence="10" type="ORF">ERS852420_03190</name>
</gene>
<dbReference type="PROSITE" id="PS50110">
    <property type="entry name" value="RESPONSE_REGULATORY"/>
    <property type="match status" value="1"/>
</dbReference>
<protein>
    <recommendedName>
        <fullName evidence="1">Stage 0 sporulation protein A homolog</fullName>
    </recommendedName>
</protein>
<organism evidence="10 11">
    <name type="scientific">Roseburia faecis</name>
    <dbReference type="NCBI Taxonomy" id="301302"/>
    <lineage>
        <taxon>Bacteria</taxon>
        <taxon>Bacillati</taxon>
        <taxon>Bacillota</taxon>
        <taxon>Clostridia</taxon>
        <taxon>Lachnospirales</taxon>
        <taxon>Lachnospiraceae</taxon>
        <taxon>Roseburia</taxon>
    </lineage>
</organism>
<dbReference type="Gene3D" id="1.10.10.10">
    <property type="entry name" value="Winged helix-like DNA-binding domain superfamily/Winged helix DNA-binding domain"/>
    <property type="match status" value="1"/>
</dbReference>
<dbReference type="SUPFAM" id="SSF46894">
    <property type="entry name" value="C-terminal effector domain of the bipartite response regulators"/>
    <property type="match status" value="1"/>
</dbReference>
<proteinExistence type="predicted"/>
<dbReference type="Pfam" id="PF00072">
    <property type="entry name" value="Response_reg"/>
    <property type="match status" value="1"/>
</dbReference>
<evidence type="ECO:0000313" key="10">
    <source>
        <dbReference type="EMBL" id="CUN17161.1"/>
    </source>
</evidence>
<dbReference type="InterPro" id="IPR016032">
    <property type="entry name" value="Sig_transdc_resp-reg_C-effctor"/>
</dbReference>
<dbReference type="InterPro" id="IPR011006">
    <property type="entry name" value="CheY-like_superfamily"/>
</dbReference>
<evidence type="ECO:0000313" key="11">
    <source>
        <dbReference type="Proteomes" id="UP000095495"/>
    </source>
</evidence>
<dbReference type="PROSITE" id="PS51755">
    <property type="entry name" value="OMPR_PHOB"/>
    <property type="match status" value="1"/>
</dbReference>
<dbReference type="CDD" id="cd18159">
    <property type="entry name" value="REC_OmpR_NsrR-like"/>
    <property type="match status" value="1"/>
</dbReference>
<evidence type="ECO:0000256" key="3">
    <source>
        <dbReference type="ARBA" id="ARBA00023125"/>
    </source>
</evidence>
<keyword evidence="6" id="KW-0597">Phosphoprotein</keyword>
<dbReference type="PANTHER" id="PTHR48111:SF43">
    <property type="entry name" value="STAGE 0 SPORULATION PROTEIN A HOMOLOG"/>
    <property type="match status" value="1"/>
</dbReference>
<evidence type="ECO:0000256" key="4">
    <source>
        <dbReference type="ARBA" id="ARBA00023163"/>
    </source>
</evidence>
<dbReference type="GO" id="GO:0006355">
    <property type="term" value="P:regulation of DNA-templated transcription"/>
    <property type="evidence" value="ECO:0007669"/>
    <property type="project" value="InterPro"/>
</dbReference>
<dbReference type="EMBL" id="CYXV01000017">
    <property type="protein sequence ID" value="CUN17161.1"/>
    <property type="molecule type" value="Genomic_DNA"/>
</dbReference>
<evidence type="ECO:0000256" key="7">
    <source>
        <dbReference type="PROSITE-ProRule" id="PRU01091"/>
    </source>
</evidence>
<dbReference type="Gene3D" id="3.40.50.2300">
    <property type="match status" value="1"/>
</dbReference>
<dbReference type="SMART" id="SM00862">
    <property type="entry name" value="Trans_reg_C"/>
    <property type="match status" value="1"/>
</dbReference>
<feature type="DNA-binding region" description="OmpR/PhoB-type" evidence="7">
    <location>
        <begin position="126"/>
        <end position="224"/>
    </location>
</feature>
<dbReference type="SUPFAM" id="SSF52172">
    <property type="entry name" value="CheY-like"/>
    <property type="match status" value="1"/>
</dbReference>
<keyword evidence="3 7" id="KW-0238">DNA-binding</keyword>
<evidence type="ECO:0000259" key="9">
    <source>
        <dbReference type="PROSITE" id="PS51755"/>
    </source>
</evidence>
<name>A0A173UQ64_9FIRM</name>
<dbReference type="CDD" id="cd00383">
    <property type="entry name" value="trans_reg_C"/>
    <property type="match status" value="1"/>
</dbReference>
<dbReference type="Pfam" id="PF00486">
    <property type="entry name" value="Trans_reg_C"/>
    <property type="match status" value="1"/>
</dbReference>
<sequence>MYRILVVEDDEVIAKTLRQHLQSWNYEVFAVVDFNSVMEEFARVKPHLVLMDIRLPFHNGFYWCTEIRKVSKLPIIFVSSMNDNMNLVMAINMGGDDFITKPFDLNVLTVKIQAMLRRTYEFAGESHMLEHQGMWLNLSDGTLTYEEQILELSKNERKILQTLLENPGAIVTRENLMMALWESDVYVDENTLSVNVNRLRRKLETIGLTDFILTRKGIGYQIKNGS</sequence>
<dbReference type="RefSeq" id="WP_055264122.1">
    <property type="nucleotide sequence ID" value="NZ_CYXV01000017.1"/>
</dbReference>
<evidence type="ECO:0000256" key="6">
    <source>
        <dbReference type="PROSITE-ProRule" id="PRU00169"/>
    </source>
</evidence>
<dbReference type="InterPro" id="IPR001789">
    <property type="entry name" value="Sig_transdc_resp-reg_receiver"/>
</dbReference>
<dbReference type="InterPro" id="IPR036388">
    <property type="entry name" value="WH-like_DNA-bd_sf"/>
</dbReference>
<dbReference type="InterPro" id="IPR039420">
    <property type="entry name" value="WalR-like"/>
</dbReference>
<evidence type="ECO:0000256" key="2">
    <source>
        <dbReference type="ARBA" id="ARBA00023015"/>
    </source>
</evidence>
<comment type="function">
    <text evidence="5">May play the central regulatory role in sporulation. It may be an element of the effector pathway responsible for the activation of sporulation genes in response to nutritional stress. Spo0A may act in concert with spo0H (a sigma factor) to control the expression of some genes that are critical to the sporulation process.</text>
</comment>
<dbReference type="GO" id="GO:0000156">
    <property type="term" value="F:phosphorelay response regulator activity"/>
    <property type="evidence" value="ECO:0007669"/>
    <property type="project" value="TreeGrafter"/>
</dbReference>
<feature type="modified residue" description="4-aspartylphosphate" evidence="6">
    <location>
        <position position="52"/>
    </location>
</feature>
<evidence type="ECO:0000256" key="5">
    <source>
        <dbReference type="ARBA" id="ARBA00024867"/>
    </source>
</evidence>
<dbReference type="SMART" id="SM00448">
    <property type="entry name" value="REC"/>
    <property type="match status" value="1"/>
</dbReference>
<dbReference type="Proteomes" id="UP000095495">
    <property type="component" value="Unassembled WGS sequence"/>
</dbReference>
<dbReference type="GO" id="GO:0005829">
    <property type="term" value="C:cytosol"/>
    <property type="evidence" value="ECO:0007669"/>
    <property type="project" value="TreeGrafter"/>
</dbReference>
<evidence type="ECO:0000259" key="8">
    <source>
        <dbReference type="PROSITE" id="PS50110"/>
    </source>
</evidence>
<feature type="domain" description="Response regulatory" evidence="8">
    <location>
        <begin position="3"/>
        <end position="116"/>
    </location>
</feature>
<reference evidence="10 11" key="1">
    <citation type="submission" date="2015-09" db="EMBL/GenBank/DDBJ databases">
        <authorList>
            <consortium name="Pathogen Informatics"/>
        </authorList>
    </citation>
    <scope>NUCLEOTIDE SEQUENCE [LARGE SCALE GENOMIC DNA]</scope>
    <source>
        <strain evidence="10 11">2789STDY5608863</strain>
    </source>
</reference>
<dbReference type="GO" id="GO:0000976">
    <property type="term" value="F:transcription cis-regulatory region binding"/>
    <property type="evidence" value="ECO:0007669"/>
    <property type="project" value="TreeGrafter"/>
</dbReference>
<dbReference type="GO" id="GO:0032993">
    <property type="term" value="C:protein-DNA complex"/>
    <property type="evidence" value="ECO:0007669"/>
    <property type="project" value="TreeGrafter"/>
</dbReference>